<dbReference type="AlphaFoldDB" id="A0A7I8LCS3"/>
<keyword evidence="1" id="KW-0853">WD repeat</keyword>
<dbReference type="PANTHER" id="PTHR22844">
    <property type="entry name" value="F-BOX AND WD40 DOMAIN PROTEIN"/>
    <property type="match status" value="1"/>
</dbReference>
<dbReference type="InterPro" id="IPR001680">
    <property type="entry name" value="WD40_rpt"/>
</dbReference>
<dbReference type="InterPro" id="IPR045182">
    <property type="entry name" value="JINGUBANG-like"/>
</dbReference>
<evidence type="ECO:0000256" key="1">
    <source>
        <dbReference type="PROSITE-ProRule" id="PRU00221"/>
    </source>
</evidence>
<protein>
    <submittedName>
        <fullName evidence="2">Uncharacterized protein</fullName>
    </submittedName>
</protein>
<accession>A0A7I8LCS3</accession>
<reference evidence="2" key="1">
    <citation type="submission" date="2020-02" db="EMBL/GenBank/DDBJ databases">
        <authorList>
            <person name="Scholz U."/>
            <person name="Mascher M."/>
            <person name="Fiebig A."/>
        </authorList>
    </citation>
    <scope>NUCLEOTIDE SEQUENCE</scope>
</reference>
<gene>
    <name evidence="2" type="ORF">SI8410_13017766</name>
</gene>
<name>A0A7I8LCS3_SPIIN</name>
<dbReference type="CDD" id="cd00200">
    <property type="entry name" value="WD40"/>
    <property type="match status" value="1"/>
</dbReference>
<dbReference type="InterPro" id="IPR036322">
    <property type="entry name" value="WD40_repeat_dom_sf"/>
</dbReference>
<dbReference type="PANTHER" id="PTHR22844:SF387">
    <property type="entry name" value="F3I6.5 PROTEIN"/>
    <property type="match status" value="1"/>
</dbReference>
<sequence length="390" mass="41485">MGEESPSQEQIPHAYSSDHFSDLRFIPSLDLHCRPPLPLPLQRCIVTLPGDSSHVSSLLVNGGSLYSGSSNGKIRSWRLKGSFSENGIIVAASRSGVKSMVVAGNRLFTAHHDHKILVWRIAARFGRRYRLSSTLPTAGDKFLSLLSPENYVEVRRHRRTTWVNHADAVSSVAFSDDGAVLYSVSWDRTLKVWRVADGRCLESVAGAHQDAINSVTAAADGAVYTGSADGTINVWRRCRGEKKHSLAATLERHKSAVNALALSPDGRVLYSGAGDRSVVVWETGGGASSSGIAVAGALRGHSGAVLCLAAMAELVCSGSADMTARVWWRKGAAEYSCLAVLRGHRGPVKCVAAATAEQDENAAAVGGGVCHAIYTGSLDGDIKVWRVCAP</sequence>
<dbReference type="Pfam" id="PF00400">
    <property type="entry name" value="WD40"/>
    <property type="match status" value="6"/>
</dbReference>
<feature type="repeat" description="WD" evidence="1">
    <location>
        <begin position="205"/>
        <end position="235"/>
    </location>
</feature>
<dbReference type="SMART" id="SM00320">
    <property type="entry name" value="WD40"/>
    <property type="match status" value="7"/>
</dbReference>
<dbReference type="PROSITE" id="PS50082">
    <property type="entry name" value="WD_REPEATS_2"/>
    <property type="match status" value="4"/>
</dbReference>
<dbReference type="Proteomes" id="UP000663760">
    <property type="component" value="Chromosome 13"/>
</dbReference>
<dbReference type="SUPFAM" id="SSF50978">
    <property type="entry name" value="WD40 repeat-like"/>
    <property type="match status" value="1"/>
</dbReference>
<dbReference type="Gene3D" id="2.130.10.10">
    <property type="entry name" value="YVTN repeat-like/Quinoprotein amine dehydrogenase"/>
    <property type="match status" value="3"/>
</dbReference>
<feature type="repeat" description="WD" evidence="1">
    <location>
        <begin position="298"/>
        <end position="327"/>
    </location>
</feature>
<feature type="repeat" description="WD" evidence="1">
    <location>
        <begin position="162"/>
        <end position="203"/>
    </location>
</feature>
<proteinExistence type="predicted"/>
<dbReference type="EMBL" id="LR746276">
    <property type="protein sequence ID" value="CAA7407088.1"/>
    <property type="molecule type" value="Genomic_DNA"/>
</dbReference>
<evidence type="ECO:0000313" key="2">
    <source>
        <dbReference type="EMBL" id="CAA7407088.1"/>
    </source>
</evidence>
<evidence type="ECO:0000313" key="3">
    <source>
        <dbReference type="Proteomes" id="UP000663760"/>
    </source>
</evidence>
<dbReference type="InterPro" id="IPR015943">
    <property type="entry name" value="WD40/YVTN_repeat-like_dom_sf"/>
</dbReference>
<dbReference type="PROSITE" id="PS50294">
    <property type="entry name" value="WD_REPEATS_REGION"/>
    <property type="match status" value="2"/>
</dbReference>
<feature type="repeat" description="WD" evidence="1">
    <location>
        <begin position="250"/>
        <end position="282"/>
    </location>
</feature>
<keyword evidence="3" id="KW-1185">Reference proteome</keyword>
<organism evidence="2 3">
    <name type="scientific">Spirodela intermedia</name>
    <name type="common">Intermediate duckweed</name>
    <dbReference type="NCBI Taxonomy" id="51605"/>
    <lineage>
        <taxon>Eukaryota</taxon>
        <taxon>Viridiplantae</taxon>
        <taxon>Streptophyta</taxon>
        <taxon>Embryophyta</taxon>
        <taxon>Tracheophyta</taxon>
        <taxon>Spermatophyta</taxon>
        <taxon>Magnoliopsida</taxon>
        <taxon>Liliopsida</taxon>
        <taxon>Araceae</taxon>
        <taxon>Lemnoideae</taxon>
        <taxon>Spirodela</taxon>
    </lineage>
</organism>
<dbReference type="OrthoDB" id="674604at2759"/>